<sequence>MPAPPAPPADVPPAAADGAGGMLADTQPGSPPEAHVKPHENRPVGPEKEATPPLVQVPDETIPMTPVQTMYSPESPPRETRVDDDGLQKRKAMAIPLDEDENGKYEIFVPVAMPPEALTDRAIYMRLNRVFKKRKDGNYLLDDYWNNAWADIDGGGRDSVKALFEKDKFVKRCKAISEKVQEEISEVEAEWLTVSDMEKSKIKGVIRYCESRPQLQRNTKRHISQDIMEWEEENPDGEVPDAPKLDWGFMAGNGQDGDAPAVPGLVKDEHVGEEYTQPVAVESEDVKREMDKLQFPQIEGDLAPSALVPKACQSLQKQVAKLDSLLESAKAVDRLTPLQSRMKDKVELAITKLTEFDEELMDQHGEGILDGYTRAPLD</sequence>
<gene>
    <name evidence="2" type="ORF">C1SCF055_LOCUS18948</name>
</gene>
<dbReference type="EMBL" id="CAMXCT010001669">
    <property type="protein sequence ID" value="CAI3992093.1"/>
    <property type="molecule type" value="Genomic_DNA"/>
</dbReference>
<dbReference type="AlphaFoldDB" id="A0A9P1CK11"/>
<protein>
    <submittedName>
        <fullName evidence="2">Uncharacterized protein</fullName>
    </submittedName>
</protein>
<reference evidence="2" key="1">
    <citation type="submission" date="2022-10" db="EMBL/GenBank/DDBJ databases">
        <authorList>
            <person name="Chen Y."/>
            <person name="Dougan E. K."/>
            <person name="Chan C."/>
            <person name="Rhodes N."/>
            <person name="Thang M."/>
        </authorList>
    </citation>
    <scope>NUCLEOTIDE SEQUENCE</scope>
</reference>
<feature type="compositionally biased region" description="Basic and acidic residues" evidence="1">
    <location>
        <begin position="76"/>
        <end position="85"/>
    </location>
</feature>
<dbReference type="Proteomes" id="UP001152797">
    <property type="component" value="Unassembled WGS sequence"/>
</dbReference>
<accession>A0A9P1CK11</accession>
<comment type="caution">
    <text evidence="2">The sequence shown here is derived from an EMBL/GenBank/DDBJ whole genome shotgun (WGS) entry which is preliminary data.</text>
</comment>
<keyword evidence="4" id="KW-1185">Reference proteome</keyword>
<name>A0A9P1CK11_9DINO</name>
<evidence type="ECO:0000313" key="4">
    <source>
        <dbReference type="Proteomes" id="UP001152797"/>
    </source>
</evidence>
<evidence type="ECO:0000313" key="3">
    <source>
        <dbReference type="EMBL" id="CAL1145468.1"/>
    </source>
</evidence>
<feature type="compositionally biased region" description="Pro residues" evidence="1">
    <location>
        <begin position="1"/>
        <end position="11"/>
    </location>
</feature>
<dbReference type="EMBL" id="CAMXCT020001669">
    <property type="protein sequence ID" value="CAL1145468.1"/>
    <property type="molecule type" value="Genomic_DNA"/>
</dbReference>
<evidence type="ECO:0000256" key="1">
    <source>
        <dbReference type="SAM" id="MobiDB-lite"/>
    </source>
</evidence>
<reference evidence="3" key="2">
    <citation type="submission" date="2024-04" db="EMBL/GenBank/DDBJ databases">
        <authorList>
            <person name="Chen Y."/>
            <person name="Shah S."/>
            <person name="Dougan E. K."/>
            <person name="Thang M."/>
            <person name="Chan C."/>
        </authorList>
    </citation>
    <scope>NUCLEOTIDE SEQUENCE [LARGE SCALE GENOMIC DNA]</scope>
</reference>
<dbReference type="EMBL" id="CAMXCT030001669">
    <property type="protein sequence ID" value="CAL4779405.1"/>
    <property type="molecule type" value="Genomic_DNA"/>
</dbReference>
<organism evidence="2">
    <name type="scientific">Cladocopium goreaui</name>
    <dbReference type="NCBI Taxonomy" id="2562237"/>
    <lineage>
        <taxon>Eukaryota</taxon>
        <taxon>Sar</taxon>
        <taxon>Alveolata</taxon>
        <taxon>Dinophyceae</taxon>
        <taxon>Suessiales</taxon>
        <taxon>Symbiodiniaceae</taxon>
        <taxon>Cladocopium</taxon>
    </lineage>
</organism>
<feature type="region of interest" description="Disordered" evidence="1">
    <location>
        <begin position="1"/>
        <end position="85"/>
    </location>
</feature>
<evidence type="ECO:0000313" key="2">
    <source>
        <dbReference type="EMBL" id="CAI3992093.1"/>
    </source>
</evidence>
<feature type="compositionally biased region" description="Basic and acidic residues" evidence="1">
    <location>
        <begin position="34"/>
        <end position="50"/>
    </location>
</feature>
<proteinExistence type="predicted"/>